<sequence length="154" mass="16347">MAFLTIFRHVCLMAAIGASFHAQAEIFASSASSASSAGSASSGSVSDSLSGSSDSSKDNEKTAGGNYRIIDVADAPNRTGFRRVTLQGDDTRRSLVLDLPLAVLDKQGLEAGDMVLAQQRVYGLEFARGDTREAFYLVLADNWHDDLAARAVTQ</sequence>
<dbReference type="Proteomes" id="UP000253046">
    <property type="component" value="Unassembled WGS sequence"/>
</dbReference>
<evidence type="ECO:0000313" key="4">
    <source>
        <dbReference type="Proteomes" id="UP000253046"/>
    </source>
</evidence>
<keyword evidence="4" id="KW-1185">Reference proteome</keyword>
<comment type="caution">
    <text evidence="3">The sequence shown here is derived from an EMBL/GenBank/DDBJ whole genome shotgun (WGS) entry which is preliminary data.</text>
</comment>
<gene>
    <name evidence="3" type="ORF">DES54_1119</name>
</gene>
<keyword evidence="2" id="KW-0732">Signal</keyword>
<feature type="chain" id="PRO_5016561728" evidence="2">
    <location>
        <begin position="25"/>
        <end position="154"/>
    </location>
</feature>
<feature type="region of interest" description="Disordered" evidence="1">
    <location>
        <begin position="34"/>
        <end position="63"/>
    </location>
</feature>
<dbReference type="OrthoDB" id="8592283at2"/>
<evidence type="ECO:0000256" key="2">
    <source>
        <dbReference type="SAM" id="SignalP"/>
    </source>
</evidence>
<proteinExistence type="predicted"/>
<evidence type="ECO:0000256" key="1">
    <source>
        <dbReference type="SAM" id="MobiDB-lite"/>
    </source>
</evidence>
<feature type="signal peptide" evidence="2">
    <location>
        <begin position="1"/>
        <end position="24"/>
    </location>
</feature>
<reference evidence="3 4" key="1">
    <citation type="submission" date="2018-06" db="EMBL/GenBank/DDBJ databases">
        <title>Genomic Encyclopedia of Type Strains, Phase IV (KMG-IV): sequencing the most valuable type-strain genomes for metagenomic binning, comparative biology and taxonomic classification.</title>
        <authorList>
            <person name="Goeker M."/>
        </authorList>
    </citation>
    <scope>NUCLEOTIDE SEQUENCE [LARGE SCALE GENOMIC DNA]</scope>
    <source>
        <strain evidence="3 4">DSM 30166</strain>
    </source>
</reference>
<dbReference type="EMBL" id="QNRY01000011">
    <property type="protein sequence ID" value="RBP63496.1"/>
    <property type="molecule type" value="Genomic_DNA"/>
</dbReference>
<feature type="compositionally biased region" description="Low complexity" evidence="1">
    <location>
        <begin position="34"/>
        <end position="54"/>
    </location>
</feature>
<accession>A0A366I721</accession>
<evidence type="ECO:0000313" key="3">
    <source>
        <dbReference type="EMBL" id="RBP63496.1"/>
    </source>
</evidence>
<name>A0A366I721_9GAMM</name>
<protein>
    <submittedName>
        <fullName evidence="3">Uncharacterized protein</fullName>
    </submittedName>
</protein>
<dbReference type="RefSeq" id="WP_113865847.1">
    <property type="nucleotide sequence ID" value="NZ_AGJP01000001.1"/>
</dbReference>
<organism evidence="3 4">
    <name type="scientific">Brenneria salicis ATCC 15712 = DSM 30166</name>
    <dbReference type="NCBI Taxonomy" id="714314"/>
    <lineage>
        <taxon>Bacteria</taxon>
        <taxon>Pseudomonadati</taxon>
        <taxon>Pseudomonadota</taxon>
        <taxon>Gammaproteobacteria</taxon>
        <taxon>Enterobacterales</taxon>
        <taxon>Pectobacteriaceae</taxon>
        <taxon>Brenneria</taxon>
    </lineage>
</organism>
<dbReference type="AlphaFoldDB" id="A0A366I721"/>